<dbReference type="GO" id="GO:0050660">
    <property type="term" value="F:flavin adenine dinucleotide binding"/>
    <property type="evidence" value="ECO:0007669"/>
    <property type="project" value="InterPro"/>
</dbReference>
<dbReference type="SMART" id="SM01091">
    <property type="entry name" value="CorC_HlyC"/>
    <property type="match status" value="1"/>
</dbReference>
<dbReference type="Pfam" id="PF00571">
    <property type="entry name" value="CBS"/>
    <property type="match status" value="2"/>
</dbReference>
<dbReference type="SUPFAM" id="SSF54631">
    <property type="entry name" value="CBS-domain pair"/>
    <property type="match status" value="1"/>
</dbReference>
<evidence type="ECO:0000256" key="9">
    <source>
        <dbReference type="PROSITE-ProRule" id="PRU00703"/>
    </source>
</evidence>
<evidence type="ECO:0000259" key="14">
    <source>
        <dbReference type="PROSITE" id="PS51846"/>
    </source>
</evidence>
<feature type="domain" description="CNNM transmembrane" evidence="14">
    <location>
        <begin position="10"/>
        <end position="197"/>
    </location>
</feature>
<feature type="transmembrane region" description="Helical" evidence="12">
    <location>
        <begin position="15"/>
        <end position="41"/>
    </location>
</feature>
<name>A0A1H7CT31_9ACTN</name>
<keyword evidence="7 9" id="KW-0129">CBS domain</keyword>
<keyword evidence="6 10" id="KW-1133">Transmembrane helix</keyword>
<comment type="similarity">
    <text evidence="2">Belongs to the UPF0053 family.</text>
</comment>
<dbReference type="InterPro" id="IPR046342">
    <property type="entry name" value="CBS_dom_sf"/>
</dbReference>
<protein>
    <submittedName>
        <fullName evidence="15">Hemolysin, contains CBS domains</fullName>
    </submittedName>
</protein>
<dbReference type="Gene3D" id="3.10.580.10">
    <property type="entry name" value="CBS-domain"/>
    <property type="match status" value="1"/>
</dbReference>
<feature type="domain" description="CBS" evidence="13">
    <location>
        <begin position="216"/>
        <end position="275"/>
    </location>
</feature>
<dbReference type="AlphaFoldDB" id="A0A1H7CT31"/>
<sequence length="460" mass="48916">MDTPLAVSATGLPDLQLLVFAAGLVVLAGLIAMTEAALAAVSPARAAELARDGARGARTLQTVAGDVVRHLNLLLLLRLLAELTATTLVALVAVDTFGAGWRAALVTAGAMTVVSFVVVGVGPRTLGRQHAYAVGRAAAPLVRWLGRVLNPLASLLILIGNAVTPGRGFREGPFATQVELRELVDLAEQRGVVEHGERQMIQSVFALGDTIAREVMVPRTEMVWIESGKNLTQALALFLRSGFSRIPVIGESVDDVLGVLYLKDLVRRTQGGAAEDHQLPVAELMRPATFVPESKPVDDLLSEMQAARNHLVIVVDEYGGTGGLVTIEDILEEIVGEITDEYDVERPPIEQLPDGAVRVTARLPVEDLGELFDTELPHDEVETVGGLLAQSLGRVPIPGAQVEVAGLRLVAEGTTGRRNRIDTVLVRRVEPTDAREGPGGPPAASRSDTDRSEERQPADA</sequence>
<keyword evidence="16" id="KW-1185">Reference proteome</keyword>
<evidence type="ECO:0000256" key="7">
    <source>
        <dbReference type="ARBA" id="ARBA00023122"/>
    </source>
</evidence>
<evidence type="ECO:0000256" key="11">
    <source>
        <dbReference type="SAM" id="MobiDB-lite"/>
    </source>
</evidence>
<feature type="transmembrane region" description="Helical" evidence="12">
    <location>
        <begin position="75"/>
        <end position="94"/>
    </location>
</feature>
<dbReference type="OrthoDB" id="110231at2"/>
<dbReference type="Gene3D" id="3.30.465.10">
    <property type="match status" value="1"/>
</dbReference>
<proteinExistence type="inferred from homology"/>
<dbReference type="InterPro" id="IPR044751">
    <property type="entry name" value="Ion_transp-like_CBS"/>
</dbReference>
<organism evidence="15 16">
    <name type="scientific">Micromonospora phaseoli</name>
    <dbReference type="NCBI Taxonomy" id="1144548"/>
    <lineage>
        <taxon>Bacteria</taxon>
        <taxon>Bacillati</taxon>
        <taxon>Actinomycetota</taxon>
        <taxon>Actinomycetes</taxon>
        <taxon>Micromonosporales</taxon>
        <taxon>Micromonosporaceae</taxon>
        <taxon>Micromonospora</taxon>
    </lineage>
</organism>
<dbReference type="SUPFAM" id="SSF56176">
    <property type="entry name" value="FAD-binding/transporter-associated domain-like"/>
    <property type="match status" value="1"/>
</dbReference>
<dbReference type="PROSITE" id="PS51371">
    <property type="entry name" value="CBS"/>
    <property type="match status" value="2"/>
</dbReference>
<evidence type="ECO:0000313" key="15">
    <source>
        <dbReference type="EMBL" id="SEJ88975.1"/>
    </source>
</evidence>
<dbReference type="PROSITE" id="PS51846">
    <property type="entry name" value="CNNM"/>
    <property type="match status" value="1"/>
</dbReference>
<feature type="region of interest" description="Disordered" evidence="11">
    <location>
        <begin position="425"/>
        <end position="460"/>
    </location>
</feature>
<evidence type="ECO:0000259" key="13">
    <source>
        <dbReference type="PROSITE" id="PS51371"/>
    </source>
</evidence>
<comment type="subcellular location">
    <subcellularLocation>
        <location evidence="1">Cell membrane</location>
        <topology evidence="1">Multi-pass membrane protein</topology>
    </subcellularLocation>
</comment>
<gene>
    <name evidence="15" type="ORF">SAMN05443287_109199</name>
</gene>
<dbReference type="InterPro" id="IPR016169">
    <property type="entry name" value="FAD-bd_PCMH_sub2"/>
</dbReference>
<dbReference type="Pfam" id="PF01595">
    <property type="entry name" value="CNNM"/>
    <property type="match status" value="1"/>
</dbReference>
<evidence type="ECO:0000256" key="6">
    <source>
        <dbReference type="ARBA" id="ARBA00022989"/>
    </source>
</evidence>
<dbReference type="InterPro" id="IPR000644">
    <property type="entry name" value="CBS_dom"/>
</dbReference>
<dbReference type="EMBL" id="FNYV01000009">
    <property type="protein sequence ID" value="SEJ88975.1"/>
    <property type="molecule type" value="Genomic_DNA"/>
</dbReference>
<accession>A0A1H7CT31</accession>
<evidence type="ECO:0000256" key="3">
    <source>
        <dbReference type="ARBA" id="ARBA00022475"/>
    </source>
</evidence>
<feature type="compositionally biased region" description="Basic and acidic residues" evidence="11">
    <location>
        <begin position="447"/>
        <end position="460"/>
    </location>
</feature>
<evidence type="ECO:0000256" key="4">
    <source>
        <dbReference type="ARBA" id="ARBA00022692"/>
    </source>
</evidence>
<dbReference type="Proteomes" id="UP000198707">
    <property type="component" value="Unassembled WGS sequence"/>
</dbReference>
<dbReference type="PANTHER" id="PTHR22777">
    <property type="entry name" value="HEMOLYSIN-RELATED"/>
    <property type="match status" value="1"/>
</dbReference>
<feature type="transmembrane region" description="Helical" evidence="12">
    <location>
        <begin position="100"/>
        <end position="123"/>
    </location>
</feature>
<feature type="transmembrane region" description="Helical" evidence="12">
    <location>
        <begin position="144"/>
        <end position="163"/>
    </location>
</feature>
<dbReference type="PANTHER" id="PTHR22777:SF32">
    <property type="entry name" value="UPF0053 INNER MEMBRANE PROTEIN YFJD"/>
    <property type="match status" value="1"/>
</dbReference>
<evidence type="ECO:0000256" key="8">
    <source>
        <dbReference type="ARBA" id="ARBA00023136"/>
    </source>
</evidence>
<keyword evidence="5" id="KW-0677">Repeat</keyword>
<dbReference type="GO" id="GO:0005886">
    <property type="term" value="C:plasma membrane"/>
    <property type="evidence" value="ECO:0007669"/>
    <property type="project" value="UniProtKB-SubCell"/>
</dbReference>
<keyword evidence="3" id="KW-1003">Cell membrane</keyword>
<evidence type="ECO:0000256" key="1">
    <source>
        <dbReference type="ARBA" id="ARBA00004651"/>
    </source>
</evidence>
<dbReference type="SMART" id="SM00116">
    <property type="entry name" value="CBS"/>
    <property type="match status" value="2"/>
</dbReference>
<evidence type="ECO:0000256" key="2">
    <source>
        <dbReference type="ARBA" id="ARBA00006337"/>
    </source>
</evidence>
<keyword evidence="8 10" id="KW-0472">Membrane</keyword>
<dbReference type="InterPro" id="IPR036318">
    <property type="entry name" value="FAD-bd_PCMH-like_sf"/>
</dbReference>
<feature type="domain" description="CBS" evidence="13">
    <location>
        <begin position="284"/>
        <end position="341"/>
    </location>
</feature>
<dbReference type="CDD" id="cd04590">
    <property type="entry name" value="CBS_pair_CorC_HlyC_assoc"/>
    <property type="match status" value="1"/>
</dbReference>
<evidence type="ECO:0000256" key="12">
    <source>
        <dbReference type="SAM" id="Phobius"/>
    </source>
</evidence>
<dbReference type="FunFam" id="3.10.580.10:FF:000002">
    <property type="entry name" value="Magnesium/cobalt efflux protein CorC"/>
    <property type="match status" value="1"/>
</dbReference>
<dbReference type="InterPro" id="IPR005170">
    <property type="entry name" value="Transptr-assoc_dom"/>
</dbReference>
<dbReference type="InterPro" id="IPR002550">
    <property type="entry name" value="CNNM"/>
</dbReference>
<reference evidence="16" key="1">
    <citation type="submission" date="2016-10" db="EMBL/GenBank/DDBJ databases">
        <authorList>
            <person name="Varghese N."/>
            <person name="Submissions S."/>
        </authorList>
    </citation>
    <scope>NUCLEOTIDE SEQUENCE [LARGE SCALE GENOMIC DNA]</scope>
    <source>
        <strain evidence="16">CGMCC 4.7038</strain>
    </source>
</reference>
<dbReference type="STRING" id="1144548.SAMN05443287_109199"/>
<feature type="compositionally biased region" description="Basic and acidic residues" evidence="11">
    <location>
        <begin position="425"/>
        <end position="436"/>
    </location>
</feature>
<evidence type="ECO:0000256" key="10">
    <source>
        <dbReference type="PROSITE-ProRule" id="PRU01193"/>
    </source>
</evidence>
<keyword evidence="4 10" id="KW-0812">Transmembrane</keyword>
<evidence type="ECO:0000256" key="5">
    <source>
        <dbReference type="ARBA" id="ARBA00022737"/>
    </source>
</evidence>
<dbReference type="Pfam" id="PF03471">
    <property type="entry name" value="CorC_HlyC"/>
    <property type="match status" value="1"/>
</dbReference>
<evidence type="ECO:0000313" key="16">
    <source>
        <dbReference type="Proteomes" id="UP000198707"/>
    </source>
</evidence>